<reference evidence="1 2" key="1">
    <citation type="submission" date="2020-10" db="EMBL/GenBank/DDBJ databases">
        <authorList>
            <person name="Peeters C."/>
        </authorList>
    </citation>
    <scope>NUCLEOTIDE SEQUENCE [LARGE SCALE GENOMIC DNA]</scope>
    <source>
        <strain evidence="1 2">LMG 27952</strain>
    </source>
</reference>
<dbReference type="InterPro" id="IPR014347">
    <property type="entry name" value="Tautomerase/MIF_sf"/>
</dbReference>
<dbReference type="Gene3D" id="3.30.429.10">
    <property type="entry name" value="Macrophage Migration Inhibitory Factor"/>
    <property type="match status" value="1"/>
</dbReference>
<dbReference type="EMBL" id="CAJHCQ010000014">
    <property type="protein sequence ID" value="CAD6550472.1"/>
    <property type="molecule type" value="Genomic_DNA"/>
</dbReference>
<evidence type="ECO:0000313" key="2">
    <source>
        <dbReference type="Proteomes" id="UP000656319"/>
    </source>
</evidence>
<gene>
    <name evidence="1" type="ORF">LMG27952_05016</name>
</gene>
<keyword evidence="2" id="KW-1185">Reference proteome</keyword>
<comment type="caution">
    <text evidence="1">The sequence shown here is derived from an EMBL/GenBank/DDBJ whole genome shotgun (WGS) entry which is preliminary data.</text>
</comment>
<dbReference type="Proteomes" id="UP000656319">
    <property type="component" value="Unassembled WGS sequence"/>
</dbReference>
<dbReference type="RefSeq" id="WP_201698573.1">
    <property type="nucleotide sequence ID" value="NZ_CAJHCQ010000014.1"/>
</dbReference>
<dbReference type="SUPFAM" id="SSF55331">
    <property type="entry name" value="Tautomerase/MIF"/>
    <property type="match status" value="1"/>
</dbReference>
<evidence type="ECO:0000313" key="1">
    <source>
        <dbReference type="EMBL" id="CAD6550472.1"/>
    </source>
</evidence>
<organism evidence="1 2">
    <name type="scientific">Paraburkholderia hiiakae</name>
    <dbReference type="NCBI Taxonomy" id="1081782"/>
    <lineage>
        <taxon>Bacteria</taxon>
        <taxon>Pseudomonadati</taxon>
        <taxon>Pseudomonadota</taxon>
        <taxon>Betaproteobacteria</taxon>
        <taxon>Burkholderiales</taxon>
        <taxon>Burkholderiaceae</taxon>
        <taxon>Paraburkholderia</taxon>
    </lineage>
</organism>
<name>A0ABN7I535_9BURK</name>
<protein>
    <recommendedName>
        <fullName evidence="3">Phenylpyruvate tautomerase PptA (4-oxalocrotonate tautomerase family)</fullName>
    </recommendedName>
</protein>
<evidence type="ECO:0008006" key="3">
    <source>
        <dbReference type="Google" id="ProtNLM"/>
    </source>
</evidence>
<sequence length="167" mass="18534">MPLIDFSYAVGSLSPDARSRLADKMWSTALRWEGIEVNETSGSVAWVYFDERPRDHVTVGGHVPGQNIYRLNVRVMTGFMDQARIDNLARELTELVLEADGTKGDGSGPRVFCIIEEIPSGSWSIDGKTWTTVFTAQTLKLENARIAAMEKAVASRPRIDVPYEAKS</sequence>
<proteinExistence type="predicted"/>
<accession>A0ABN7I535</accession>